<keyword evidence="1" id="KW-0175">Coiled coil</keyword>
<dbReference type="Gene3D" id="1.25.40.10">
    <property type="entry name" value="Tetratricopeptide repeat domain"/>
    <property type="match status" value="2"/>
</dbReference>
<gene>
    <name evidence="3" type="primary">LOC110794295</name>
</gene>
<evidence type="ECO:0000256" key="1">
    <source>
        <dbReference type="SAM" id="Coils"/>
    </source>
</evidence>
<keyword evidence="2" id="KW-1185">Reference proteome</keyword>
<dbReference type="Proteomes" id="UP000813463">
    <property type="component" value="Chromosome 1"/>
</dbReference>
<dbReference type="GeneID" id="110794295"/>
<proteinExistence type="predicted"/>
<dbReference type="SUPFAM" id="SSF48452">
    <property type="entry name" value="TPR-like"/>
    <property type="match status" value="2"/>
</dbReference>
<reference evidence="3" key="2">
    <citation type="submission" date="2025-08" db="UniProtKB">
        <authorList>
            <consortium name="RefSeq"/>
        </authorList>
    </citation>
    <scope>IDENTIFICATION</scope>
    <source>
        <tissue evidence="3">Leaf</tissue>
    </source>
</reference>
<name>A0A9R0K232_SPIOL</name>
<organism evidence="2 3">
    <name type="scientific">Spinacia oleracea</name>
    <name type="common">Spinach</name>
    <dbReference type="NCBI Taxonomy" id="3562"/>
    <lineage>
        <taxon>Eukaryota</taxon>
        <taxon>Viridiplantae</taxon>
        <taxon>Streptophyta</taxon>
        <taxon>Embryophyta</taxon>
        <taxon>Tracheophyta</taxon>
        <taxon>Spermatophyta</taxon>
        <taxon>Magnoliopsida</taxon>
        <taxon>eudicotyledons</taxon>
        <taxon>Gunneridae</taxon>
        <taxon>Pentapetalae</taxon>
        <taxon>Caryophyllales</taxon>
        <taxon>Chenopodiaceae</taxon>
        <taxon>Chenopodioideae</taxon>
        <taxon>Anserineae</taxon>
        <taxon>Spinacia</taxon>
    </lineage>
</organism>
<dbReference type="Pfam" id="PF13374">
    <property type="entry name" value="TPR_10"/>
    <property type="match status" value="1"/>
</dbReference>
<reference evidence="2" key="1">
    <citation type="journal article" date="2021" name="Nat. Commun.">
        <title>Genomic analyses provide insights into spinach domestication and the genetic basis of agronomic traits.</title>
        <authorList>
            <person name="Cai X."/>
            <person name="Sun X."/>
            <person name="Xu C."/>
            <person name="Sun H."/>
            <person name="Wang X."/>
            <person name="Ge C."/>
            <person name="Zhang Z."/>
            <person name="Wang Q."/>
            <person name="Fei Z."/>
            <person name="Jiao C."/>
            <person name="Wang Q."/>
        </authorList>
    </citation>
    <scope>NUCLEOTIDE SEQUENCE [LARGE SCALE GENOMIC DNA]</scope>
    <source>
        <strain evidence="2">cv. Varoflay</strain>
    </source>
</reference>
<dbReference type="KEGG" id="soe:110794295"/>
<sequence>MSCRQVTPLLRRLYVGSHITSSSFTGLLGTGSSSSSCLTRKMIHFSQDGSRCSKGSYGGLLWMLLHGQAALLFGGSCSIVFAEDVPNGIASETNAGELTNDGLQRLEDGSVISNEHTSKWRIFTDNGRDFFLQGKMIEAEKLFSSALTEAKKGFGERDPHVASACNNLAELYRVQKSYHKAEPLYLDSISILEEAFGPDDVRVGAAFHNLGQFYIGQRKLEEARVCYERSLKIKGRVLGHGHSDYAETMFHLGTVLYLQGNAKDAEVLIQDSIRILEEGGQGESFSCIRKLRYLAKIYIKSNNKLGEAENVQRKILHIMELTKGWDSLDTVNAAGSLSMTLQSLGKLRDARELLERCLDVRRTLLPRDHIQIGANLLGLANLALLNVKQMKKLVTAEASLELDRAKEPLTNSVRIAQLVLDGSKSKQRYGRDEHTALLILLQSLKALAHVEMAKQEVKKTGEDLPVLEAEKSLRRCIGAYKQYGALISTYIPIEVKGEYSSCLKNLLSLITDTANNADQSCKVEVQELRDEIIRVEEEISSHKKHRL</sequence>
<dbReference type="Pfam" id="PF13424">
    <property type="entry name" value="TPR_12"/>
    <property type="match status" value="2"/>
</dbReference>
<dbReference type="InterPro" id="IPR011990">
    <property type="entry name" value="TPR-like_helical_dom_sf"/>
</dbReference>
<evidence type="ECO:0000313" key="3">
    <source>
        <dbReference type="RefSeq" id="XP_021854933.2"/>
    </source>
</evidence>
<dbReference type="PANTHER" id="PTHR47689">
    <property type="entry name" value="TETRATRICOPEPTIDE REPEAT (TPR)-LIKE SUPERFAMILY PROTEIN"/>
    <property type="match status" value="1"/>
</dbReference>
<dbReference type="PANTHER" id="PTHR47689:SF2">
    <property type="entry name" value="TETRATRICOPEPTIDE REPEAT (TPR)-LIKE SUPERFAMILY PROTEIN"/>
    <property type="match status" value="1"/>
</dbReference>
<dbReference type="AlphaFoldDB" id="A0A9R0K232"/>
<accession>A0A9R0K232</accession>
<dbReference type="RefSeq" id="XP_021854933.2">
    <property type="nucleotide sequence ID" value="XM_021999241.2"/>
</dbReference>
<protein>
    <submittedName>
        <fullName evidence="3">Uncharacterized protein isoform X1</fullName>
    </submittedName>
</protein>
<dbReference type="SMART" id="SM00028">
    <property type="entry name" value="TPR"/>
    <property type="match status" value="5"/>
</dbReference>
<dbReference type="InterPro" id="IPR019734">
    <property type="entry name" value="TPR_rpt"/>
</dbReference>
<evidence type="ECO:0000313" key="2">
    <source>
        <dbReference type="Proteomes" id="UP000813463"/>
    </source>
</evidence>
<feature type="coiled-coil region" evidence="1">
    <location>
        <begin position="518"/>
        <end position="545"/>
    </location>
</feature>